<accession>A0ABS0PEB3</accession>
<dbReference type="SMART" id="SM00966">
    <property type="entry name" value="SpoVT_AbrB"/>
    <property type="match status" value="1"/>
</dbReference>
<dbReference type="InterPro" id="IPR007159">
    <property type="entry name" value="SpoVT-AbrB_dom"/>
</dbReference>
<dbReference type="GO" id="GO:0003677">
    <property type="term" value="F:DNA binding"/>
    <property type="evidence" value="ECO:0007669"/>
    <property type="project" value="UniProtKB-KW"/>
</dbReference>
<feature type="domain" description="SpoVT-AbrB" evidence="1">
    <location>
        <begin position="4"/>
        <end position="50"/>
    </location>
</feature>
<organism evidence="2 3">
    <name type="scientific">Bradyrhizobium diversitatis</name>
    <dbReference type="NCBI Taxonomy" id="2755406"/>
    <lineage>
        <taxon>Bacteria</taxon>
        <taxon>Pseudomonadati</taxon>
        <taxon>Pseudomonadota</taxon>
        <taxon>Alphaproteobacteria</taxon>
        <taxon>Hyphomicrobiales</taxon>
        <taxon>Nitrobacteraceae</taxon>
        <taxon>Bradyrhizobium</taxon>
    </lineage>
</organism>
<gene>
    <name evidence="2" type="ORF">H1B27_36015</name>
</gene>
<dbReference type="Pfam" id="PF04014">
    <property type="entry name" value="MazE_antitoxin"/>
    <property type="match status" value="1"/>
</dbReference>
<proteinExistence type="predicted"/>
<sequence length="76" mass="8727">MLVSKWGNSLAVRLPKALVDALNLSPGDELNVVEASKDRLAVEKIDKRAEFLRQAEQFHFPLPDDYKFDRDEANER</sequence>
<dbReference type="Proteomes" id="UP001194539">
    <property type="component" value="Unassembled WGS sequence"/>
</dbReference>
<evidence type="ECO:0000313" key="2">
    <source>
        <dbReference type="EMBL" id="MBH5391645.1"/>
    </source>
</evidence>
<reference evidence="2 3" key="1">
    <citation type="submission" date="2020-07" db="EMBL/GenBank/DDBJ databases">
        <title>Bradyrhizobium diversity isolated from nodules of indigenous legumes of Western Australia.</title>
        <authorList>
            <person name="Klepa M.S."/>
        </authorList>
    </citation>
    <scope>NUCLEOTIDE SEQUENCE [LARGE SCALE GENOMIC DNA]</scope>
    <source>
        <strain evidence="2 3">CNPSo 4019</strain>
    </source>
</reference>
<name>A0ABS0PEB3_9BRAD</name>
<dbReference type="InterPro" id="IPR037914">
    <property type="entry name" value="SpoVT-AbrB_sf"/>
</dbReference>
<dbReference type="RefSeq" id="WP_061880347.1">
    <property type="nucleotide sequence ID" value="NZ_JACEGD010000053.1"/>
</dbReference>
<comment type="caution">
    <text evidence="2">The sequence shown here is derived from an EMBL/GenBank/DDBJ whole genome shotgun (WGS) entry which is preliminary data.</text>
</comment>
<keyword evidence="2" id="KW-0238">DNA-binding</keyword>
<keyword evidence="3" id="KW-1185">Reference proteome</keyword>
<dbReference type="EMBL" id="JACEGD010000053">
    <property type="protein sequence ID" value="MBH5391645.1"/>
    <property type="molecule type" value="Genomic_DNA"/>
</dbReference>
<evidence type="ECO:0000259" key="1">
    <source>
        <dbReference type="SMART" id="SM00966"/>
    </source>
</evidence>
<dbReference type="Gene3D" id="2.10.260.10">
    <property type="match status" value="1"/>
</dbReference>
<evidence type="ECO:0000313" key="3">
    <source>
        <dbReference type="Proteomes" id="UP001194539"/>
    </source>
</evidence>
<protein>
    <submittedName>
        <fullName evidence="2">AbrB/MazE/SpoVT family DNA-binding domain-containing protein</fullName>
    </submittedName>
</protein>
<dbReference type="SUPFAM" id="SSF89447">
    <property type="entry name" value="AbrB/MazE/MraZ-like"/>
    <property type="match status" value="1"/>
</dbReference>